<dbReference type="EMBL" id="AAOT01000003">
    <property type="protein sequence ID" value="EAR52607.1"/>
    <property type="molecule type" value="Genomic_DNA"/>
</dbReference>
<evidence type="ECO:0000313" key="4">
    <source>
        <dbReference type="Proteomes" id="UP000003635"/>
    </source>
</evidence>
<comment type="caution">
    <text evidence="3">The sequence shown here is derived from an EMBL/GenBank/DDBJ whole genome shotgun (WGS) entry which is preliminary data.</text>
</comment>
<feature type="transmembrane region" description="Helical" evidence="2">
    <location>
        <begin position="260"/>
        <end position="284"/>
    </location>
</feature>
<keyword evidence="3" id="KW-0813">Transport</keyword>
<dbReference type="SUPFAM" id="SSF103473">
    <property type="entry name" value="MFS general substrate transporter"/>
    <property type="match status" value="1"/>
</dbReference>
<feature type="transmembrane region" description="Helical" evidence="2">
    <location>
        <begin position="174"/>
        <end position="196"/>
    </location>
</feature>
<organism evidence="3 4">
    <name type="scientific">Oceanicola granulosus (strain ATCC BAA-861 / DSM 15982 / KCTC 12143 / HTCC2516)</name>
    <dbReference type="NCBI Taxonomy" id="314256"/>
    <lineage>
        <taxon>Bacteria</taxon>
        <taxon>Pseudomonadati</taxon>
        <taxon>Pseudomonadota</taxon>
        <taxon>Alphaproteobacteria</taxon>
        <taxon>Rhodobacterales</taxon>
        <taxon>Roseobacteraceae</taxon>
        <taxon>Oceanicola</taxon>
    </lineage>
</organism>
<evidence type="ECO:0000256" key="1">
    <source>
        <dbReference type="ARBA" id="ARBA00009617"/>
    </source>
</evidence>
<feature type="transmembrane region" description="Helical" evidence="2">
    <location>
        <begin position="417"/>
        <end position="438"/>
    </location>
</feature>
<dbReference type="PANTHER" id="PTHR11328:SF24">
    <property type="entry name" value="MAJOR FACILITATOR SUPERFAMILY (MFS) PROFILE DOMAIN-CONTAINING PROTEIN"/>
    <property type="match status" value="1"/>
</dbReference>
<feature type="transmembrane region" description="Helical" evidence="2">
    <location>
        <begin position="77"/>
        <end position="97"/>
    </location>
</feature>
<feature type="transmembrane region" description="Helical" evidence="2">
    <location>
        <begin position="227"/>
        <end position="254"/>
    </location>
</feature>
<dbReference type="AlphaFoldDB" id="Q2CII2"/>
<dbReference type="STRING" id="314256.OG2516_05848"/>
<feature type="transmembrane region" description="Helical" evidence="2">
    <location>
        <begin position="150"/>
        <end position="168"/>
    </location>
</feature>
<keyword evidence="2" id="KW-0812">Transmembrane</keyword>
<proteinExistence type="inferred from homology"/>
<feature type="transmembrane region" description="Helical" evidence="2">
    <location>
        <begin position="296"/>
        <end position="319"/>
    </location>
</feature>
<reference evidence="3 4" key="1">
    <citation type="journal article" date="2010" name="J. Bacteriol.">
        <title>Genome sequences of Oceanicola granulosus HTCC2516(T) and Oceanicola batsensis HTCC2597(TDelta).</title>
        <authorList>
            <person name="Thrash J.C."/>
            <person name="Cho J.C."/>
            <person name="Vergin K.L."/>
            <person name="Giovannoni S.J."/>
        </authorList>
    </citation>
    <scope>NUCLEOTIDE SEQUENCE [LARGE SCALE GENOMIC DNA]</scope>
    <source>
        <strain evidence="4">ATCC BAA-861 / DSM 15982 / KCTC 12143 / HTCC2516</strain>
    </source>
</reference>
<gene>
    <name evidence="3" type="ORF">OG2516_05848</name>
</gene>
<dbReference type="Proteomes" id="UP000003635">
    <property type="component" value="Unassembled WGS sequence"/>
</dbReference>
<feature type="transmembrane region" description="Helical" evidence="2">
    <location>
        <begin position="325"/>
        <end position="342"/>
    </location>
</feature>
<dbReference type="eggNOG" id="COG2211">
    <property type="taxonomic scope" value="Bacteria"/>
</dbReference>
<dbReference type="GO" id="GO:0008643">
    <property type="term" value="P:carbohydrate transport"/>
    <property type="evidence" value="ECO:0007669"/>
    <property type="project" value="InterPro"/>
</dbReference>
<evidence type="ECO:0000256" key="2">
    <source>
        <dbReference type="SAM" id="Phobius"/>
    </source>
</evidence>
<name>Q2CII2_OCEGH</name>
<feature type="transmembrane region" description="Helical" evidence="2">
    <location>
        <begin position="109"/>
        <end position="130"/>
    </location>
</feature>
<dbReference type="InterPro" id="IPR036259">
    <property type="entry name" value="MFS_trans_sf"/>
</dbReference>
<feature type="transmembrane region" description="Helical" evidence="2">
    <location>
        <begin position="43"/>
        <end position="65"/>
    </location>
</feature>
<keyword evidence="2" id="KW-1133">Transmembrane helix</keyword>
<dbReference type="InterPro" id="IPR039672">
    <property type="entry name" value="MFS_2"/>
</dbReference>
<comment type="similarity">
    <text evidence="1">Belongs to the sodium:galactoside symporter (TC 2.A.2) family.</text>
</comment>
<dbReference type="GO" id="GO:0015293">
    <property type="term" value="F:symporter activity"/>
    <property type="evidence" value="ECO:0007669"/>
    <property type="project" value="InterPro"/>
</dbReference>
<dbReference type="Gene3D" id="1.20.1250.20">
    <property type="entry name" value="MFS general substrate transporter like domains"/>
    <property type="match status" value="1"/>
</dbReference>
<protein>
    <submittedName>
        <fullName evidence="3">Putative GPH family sugar transporter</fullName>
    </submittedName>
</protein>
<dbReference type="OrthoDB" id="7584869at2"/>
<keyword evidence="2" id="KW-0472">Membrane</keyword>
<keyword evidence="3" id="KW-0762">Sugar transport</keyword>
<sequence>MALSFGQKAGWGLADMGIGVFVVVKQLLVFAFLTTFLGVPPAVAGWATFLVLGFDVVTDPLVGYLSDRTESRWGRRLPWMAVGAPILAGGVVGMFLVPEGMGWQANMGWVVAFFALATIGFTCVAIPYGAMAGEMTQEARERSAMTAWRMVFASLGLLAAGAVVPALAGESRSGYGRAVLTVAPLILVTIWGMLWLTRAAPRISRPATGSFAATLARVMGNRPFATLVSLYGLMTLAVAIVAAGLQLAALYLIADAHSGPIGALVDTLGAFSTLFACFIVGAVASQYPWVRLSARLGQLGALIAGLALYIVVLGIIYLALPAASVSLLAVLFVLAGVGNGAYQQIPWAMYPDLMDLTRSRTGEPIEGAFSALWLFGQKVANACAPLILGLILAAAGWQESTSGVVPQSDAALEALRVSLTLVPAALLALALLGCATLYRGALRRAVA</sequence>
<keyword evidence="4" id="KW-1185">Reference proteome</keyword>
<dbReference type="RefSeq" id="WP_007254697.1">
    <property type="nucleotide sequence ID" value="NZ_CH724107.1"/>
</dbReference>
<dbReference type="PANTHER" id="PTHR11328">
    <property type="entry name" value="MAJOR FACILITATOR SUPERFAMILY DOMAIN-CONTAINING PROTEIN"/>
    <property type="match status" value="1"/>
</dbReference>
<feature type="transmembrane region" description="Helical" evidence="2">
    <location>
        <begin position="12"/>
        <end position="37"/>
    </location>
</feature>
<dbReference type="HOGENOM" id="CLU_027408_6_0_5"/>
<dbReference type="Pfam" id="PF13347">
    <property type="entry name" value="MFS_2"/>
    <property type="match status" value="1"/>
</dbReference>
<dbReference type="GO" id="GO:0005886">
    <property type="term" value="C:plasma membrane"/>
    <property type="evidence" value="ECO:0007669"/>
    <property type="project" value="TreeGrafter"/>
</dbReference>
<feature type="transmembrane region" description="Helical" evidence="2">
    <location>
        <begin position="379"/>
        <end position="397"/>
    </location>
</feature>
<accession>Q2CII2</accession>
<evidence type="ECO:0000313" key="3">
    <source>
        <dbReference type="EMBL" id="EAR52607.1"/>
    </source>
</evidence>